<evidence type="ECO:0000313" key="4">
    <source>
        <dbReference type="Proteomes" id="UP000033202"/>
    </source>
</evidence>
<dbReference type="AlphaFoldDB" id="A0A0E9MV18"/>
<dbReference type="EMBL" id="BBWU01000053">
    <property type="protein sequence ID" value="GAO40965.1"/>
    <property type="molecule type" value="Genomic_DNA"/>
</dbReference>
<evidence type="ECO:0000313" key="3">
    <source>
        <dbReference type="EMBL" id="GAO40965.1"/>
    </source>
</evidence>
<dbReference type="Pfam" id="PF18932">
    <property type="entry name" value="DUF5681"/>
    <property type="match status" value="1"/>
</dbReference>
<reference evidence="3 4" key="1">
    <citation type="submission" date="2015-04" db="EMBL/GenBank/DDBJ databases">
        <title>Whole genome shotgun sequence of Sphingomonas changbaiensis NBRC 104936.</title>
        <authorList>
            <person name="Katano-Makiyama Y."/>
            <person name="Hosoyama A."/>
            <person name="Hashimoto M."/>
            <person name="Noguchi M."/>
            <person name="Tsuchikane K."/>
            <person name="Ohji S."/>
            <person name="Yamazoe A."/>
            <person name="Ichikawa N."/>
            <person name="Kimura A."/>
            <person name="Fujita N."/>
        </authorList>
    </citation>
    <scope>NUCLEOTIDE SEQUENCE [LARGE SCALE GENOMIC DNA]</scope>
    <source>
        <strain evidence="3 4">NBRC 104936</strain>
    </source>
</reference>
<proteinExistence type="predicted"/>
<evidence type="ECO:0000256" key="1">
    <source>
        <dbReference type="SAM" id="MobiDB-lite"/>
    </source>
</evidence>
<evidence type="ECO:0000259" key="2">
    <source>
        <dbReference type="Pfam" id="PF18932"/>
    </source>
</evidence>
<organism evidence="3 4">
    <name type="scientific">Sphingomonas changbaiensis NBRC 104936</name>
    <dbReference type="NCBI Taxonomy" id="1219043"/>
    <lineage>
        <taxon>Bacteria</taxon>
        <taxon>Pseudomonadati</taxon>
        <taxon>Pseudomonadota</taxon>
        <taxon>Alphaproteobacteria</taxon>
        <taxon>Sphingomonadales</taxon>
        <taxon>Sphingomonadaceae</taxon>
        <taxon>Sphingomonas</taxon>
    </lineage>
</organism>
<feature type="domain" description="DUF5681" evidence="2">
    <location>
        <begin position="28"/>
        <end position="100"/>
    </location>
</feature>
<name>A0A0E9MV18_9SPHN</name>
<keyword evidence="4" id="KW-1185">Reference proteome</keyword>
<feature type="region of interest" description="Disordered" evidence="1">
    <location>
        <begin position="1"/>
        <end position="44"/>
    </location>
</feature>
<dbReference type="InterPro" id="IPR043736">
    <property type="entry name" value="DUF5681"/>
</dbReference>
<dbReference type="STRING" id="1219043.SCH01S_53_00370"/>
<protein>
    <recommendedName>
        <fullName evidence="2">DUF5681 domain-containing protein</fullName>
    </recommendedName>
</protein>
<accession>A0A0E9MV18</accession>
<comment type="caution">
    <text evidence="3">The sequence shown here is derived from an EMBL/GenBank/DDBJ whole genome shotgun (WGS) entry which is preliminary data.</text>
</comment>
<dbReference type="Proteomes" id="UP000033202">
    <property type="component" value="Unassembled WGS sequence"/>
</dbReference>
<gene>
    <name evidence="3" type="ORF">SCH01S_53_00370</name>
</gene>
<sequence length="158" mass="18032">MTMAKKKAPKSPTYRADNAGGYGNPPVKSQFRPGNSGGPGRRRGAKTLEESLRRLFRSKVPVTRNGQTRNMDMTEAMAERLKKEILTGNYKALELGVNLAHRYGPTGDENQVEMFNIAELTSEQKWALRAFLMTMSRADRHEVFSFVRQRDARRLRRD</sequence>